<dbReference type="OrthoDB" id="1938156at2759"/>
<sequence>MGNSDSHAVFADGVRRLVDEEISETEDAFWSSLFSVPLSVEDIFEVVGPEAVRTLRKKRPKNLQDVCAHRAVPRRLVDEEISETEDASILWRRGEKGTFGGQPAPFAEDLRLLGE</sequence>
<protein>
    <submittedName>
        <fullName evidence="1">Uncharacterized protein</fullName>
    </submittedName>
</protein>
<keyword evidence="2" id="KW-1185">Reference proteome</keyword>
<dbReference type="GO" id="GO:0000138">
    <property type="term" value="C:Golgi trans cisterna"/>
    <property type="evidence" value="ECO:0007669"/>
    <property type="project" value="TreeGrafter"/>
</dbReference>
<dbReference type="Pfam" id="PF12722">
    <property type="entry name" value="Hid1"/>
    <property type="match status" value="1"/>
</dbReference>
<dbReference type="GO" id="GO:0005797">
    <property type="term" value="C:Golgi medial cisterna"/>
    <property type="evidence" value="ECO:0007669"/>
    <property type="project" value="TreeGrafter"/>
</dbReference>
<gene>
    <name evidence="1" type="ORF">AK812_SmicGene32755</name>
</gene>
<dbReference type="PANTHER" id="PTHR21575:SF12">
    <property type="entry name" value="PROTEIN HID1"/>
    <property type="match status" value="1"/>
</dbReference>
<dbReference type="Proteomes" id="UP000186817">
    <property type="component" value="Unassembled WGS sequence"/>
</dbReference>
<dbReference type="GO" id="GO:0016020">
    <property type="term" value="C:membrane"/>
    <property type="evidence" value="ECO:0007669"/>
    <property type="project" value="TreeGrafter"/>
</dbReference>
<reference evidence="1 2" key="1">
    <citation type="submission" date="2016-02" db="EMBL/GenBank/DDBJ databases">
        <title>Genome analysis of coral dinoflagellate symbionts highlights evolutionary adaptations to a symbiotic lifestyle.</title>
        <authorList>
            <person name="Aranda M."/>
            <person name="Li Y."/>
            <person name="Liew Y.J."/>
            <person name="Baumgarten S."/>
            <person name="Simakov O."/>
            <person name="Wilson M."/>
            <person name="Piel J."/>
            <person name="Ashoor H."/>
            <person name="Bougouffa S."/>
            <person name="Bajic V.B."/>
            <person name="Ryu T."/>
            <person name="Ravasi T."/>
            <person name="Bayer T."/>
            <person name="Micklem G."/>
            <person name="Kim H."/>
            <person name="Bhak J."/>
            <person name="Lajeunesse T.C."/>
            <person name="Voolstra C.R."/>
        </authorList>
    </citation>
    <scope>NUCLEOTIDE SEQUENCE [LARGE SCALE GENOMIC DNA]</scope>
    <source>
        <strain evidence="1 2">CCMP2467</strain>
    </source>
</reference>
<dbReference type="PANTHER" id="PTHR21575">
    <property type="entry name" value="PROTEIN HID1"/>
    <property type="match status" value="1"/>
</dbReference>
<evidence type="ECO:0000313" key="1">
    <source>
        <dbReference type="EMBL" id="OLP86172.1"/>
    </source>
</evidence>
<comment type="caution">
    <text evidence="1">The sequence shown here is derived from an EMBL/GenBank/DDBJ whole genome shotgun (WGS) entry which is preliminary data.</text>
</comment>
<dbReference type="InterPro" id="IPR026705">
    <property type="entry name" value="Hid-1/Ecm30"/>
</dbReference>
<dbReference type="EMBL" id="LSRX01000931">
    <property type="protein sequence ID" value="OLP86172.1"/>
    <property type="molecule type" value="Genomic_DNA"/>
</dbReference>
<evidence type="ECO:0000313" key="2">
    <source>
        <dbReference type="Proteomes" id="UP000186817"/>
    </source>
</evidence>
<proteinExistence type="predicted"/>
<accession>A0A1Q9CTB8</accession>
<dbReference type="AlphaFoldDB" id="A0A1Q9CTB8"/>
<organism evidence="1 2">
    <name type="scientific">Symbiodinium microadriaticum</name>
    <name type="common">Dinoflagellate</name>
    <name type="synonym">Zooxanthella microadriatica</name>
    <dbReference type="NCBI Taxonomy" id="2951"/>
    <lineage>
        <taxon>Eukaryota</taxon>
        <taxon>Sar</taxon>
        <taxon>Alveolata</taxon>
        <taxon>Dinophyceae</taxon>
        <taxon>Suessiales</taxon>
        <taxon>Symbiodiniaceae</taxon>
        <taxon>Symbiodinium</taxon>
    </lineage>
</organism>
<name>A0A1Q9CTB8_SYMMI</name>